<comment type="similarity">
    <text evidence="2 7">Belongs to the DedA family.</text>
</comment>
<reference evidence="9 10" key="1">
    <citation type="submission" date="2024-01" db="EMBL/GenBank/DDBJ databases">
        <title>Multi-omics insights into the function and evolution of sodium benzoate biodegradation pathways in Benzoatithermus flavus gen. nov., sp. nov. from hot spring.</title>
        <authorList>
            <person name="Hu C.-J."/>
            <person name="Li W.-J."/>
        </authorList>
    </citation>
    <scope>NUCLEOTIDE SEQUENCE [LARGE SCALE GENOMIC DNA]</scope>
    <source>
        <strain evidence="9 10">SYSU G07066</strain>
    </source>
</reference>
<evidence type="ECO:0000256" key="4">
    <source>
        <dbReference type="ARBA" id="ARBA00022692"/>
    </source>
</evidence>
<evidence type="ECO:0000313" key="10">
    <source>
        <dbReference type="Proteomes" id="UP001375743"/>
    </source>
</evidence>
<dbReference type="Proteomes" id="UP001375743">
    <property type="component" value="Unassembled WGS sequence"/>
</dbReference>
<dbReference type="EMBL" id="JBBLZC010000019">
    <property type="protein sequence ID" value="MEK0084876.1"/>
    <property type="molecule type" value="Genomic_DNA"/>
</dbReference>
<evidence type="ECO:0000259" key="8">
    <source>
        <dbReference type="Pfam" id="PF09335"/>
    </source>
</evidence>
<keyword evidence="6 7" id="KW-0472">Membrane</keyword>
<accession>A0ABU8XUK2</accession>
<evidence type="ECO:0000256" key="1">
    <source>
        <dbReference type="ARBA" id="ARBA00004651"/>
    </source>
</evidence>
<name>A0ABU8XUK2_9PROT</name>
<evidence type="ECO:0000313" key="9">
    <source>
        <dbReference type="EMBL" id="MEK0084876.1"/>
    </source>
</evidence>
<evidence type="ECO:0000256" key="5">
    <source>
        <dbReference type="ARBA" id="ARBA00022989"/>
    </source>
</evidence>
<feature type="domain" description="VTT" evidence="8">
    <location>
        <begin position="35"/>
        <end position="158"/>
    </location>
</feature>
<sequence length="204" mass="21512">MSFLPPPSELLGTWGYAAVLALATAQAIPLAGVVVPMSALLVLAGIGASQGMFEVGSLIGFAAVGAILGDGLSYGLGTRGRHLFRPGSRWLDPVHLAKGQAFFARHGDKSIFIGRVIGPIRGIVPFVAGLSAMSWRTFLLWNVVSGIVWAMLHVLAGYLLGDTAQRLGAWTGRAGLALLPLAAFGGLIWLLRRRGGLFLRRSAR</sequence>
<keyword evidence="5 7" id="KW-1133">Transmembrane helix</keyword>
<comment type="caution">
    <text evidence="9">The sequence shown here is derived from an EMBL/GenBank/DDBJ whole genome shotgun (WGS) entry which is preliminary data.</text>
</comment>
<proteinExistence type="inferred from homology"/>
<keyword evidence="3 7" id="KW-1003">Cell membrane</keyword>
<dbReference type="PANTHER" id="PTHR30353:SF15">
    <property type="entry name" value="INNER MEMBRANE PROTEIN YABI"/>
    <property type="match status" value="1"/>
</dbReference>
<dbReference type="InterPro" id="IPR032818">
    <property type="entry name" value="DedA-like"/>
</dbReference>
<gene>
    <name evidence="9" type="ORF">U1T56_17120</name>
</gene>
<dbReference type="Pfam" id="PF09335">
    <property type="entry name" value="VTT_dom"/>
    <property type="match status" value="1"/>
</dbReference>
<evidence type="ECO:0000256" key="3">
    <source>
        <dbReference type="ARBA" id="ARBA00022475"/>
    </source>
</evidence>
<feature type="transmembrane region" description="Helical" evidence="7">
    <location>
        <begin position="51"/>
        <end position="76"/>
    </location>
</feature>
<comment type="caution">
    <text evidence="7">Lacks conserved residue(s) required for the propagation of feature annotation.</text>
</comment>
<feature type="transmembrane region" description="Helical" evidence="7">
    <location>
        <begin position="172"/>
        <end position="191"/>
    </location>
</feature>
<protein>
    <submittedName>
        <fullName evidence="9">DedA family protein</fullName>
    </submittedName>
</protein>
<dbReference type="PANTHER" id="PTHR30353">
    <property type="entry name" value="INNER MEMBRANE PROTEIN DEDA-RELATED"/>
    <property type="match status" value="1"/>
</dbReference>
<dbReference type="RefSeq" id="WP_418160723.1">
    <property type="nucleotide sequence ID" value="NZ_JBBLZC010000019.1"/>
</dbReference>
<keyword evidence="4 7" id="KW-0812">Transmembrane</keyword>
<evidence type="ECO:0000256" key="7">
    <source>
        <dbReference type="RuleBase" id="RU367016"/>
    </source>
</evidence>
<comment type="subcellular location">
    <subcellularLocation>
        <location evidence="1 7">Cell membrane</location>
        <topology evidence="1 7">Multi-pass membrane protein</topology>
    </subcellularLocation>
</comment>
<dbReference type="InterPro" id="IPR032816">
    <property type="entry name" value="VTT_dom"/>
</dbReference>
<keyword evidence="10" id="KW-1185">Reference proteome</keyword>
<evidence type="ECO:0000256" key="2">
    <source>
        <dbReference type="ARBA" id="ARBA00010792"/>
    </source>
</evidence>
<organism evidence="9 10">
    <name type="scientific">Benzoatithermus flavus</name>
    <dbReference type="NCBI Taxonomy" id="3108223"/>
    <lineage>
        <taxon>Bacteria</taxon>
        <taxon>Pseudomonadati</taxon>
        <taxon>Pseudomonadota</taxon>
        <taxon>Alphaproteobacteria</taxon>
        <taxon>Geminicoccales</taxon>
        <taxon>Geminicoccaceae</taxon>
        <taxon>Benzoatithermus</taxon>
    </lineage>
</organism>
<evidence type="ECO:0000256" key="6">
    <source>
        <dbReference type="ARBA" id="ARBA00023136"/>
    </source>
</evidence>
<feature type="transmembrane region" description="Helical" evidence="7">
    <location>
        <begin position="138"/>
        <end position="160"/>
    </location>
</feature>